<sequence>NTLLYCIRFGVINWVVIFAAAHTTGRDGEIALAGAELAAIPASFAFGAYAARYPNRASSAAMKAMLALAVALAAWPHLAFSSSSAAGALLLGA</sequence>
<keyword evidence="1" id="KW-0812">Transmembrane</keyword>
<evidence type="ECO:0000313" key="3">
    <source>
        <dbReference type="Proteomes" id="UP001208853"/>
    </source>
</evidence>
<feature type="transmembrane region" description="Helical" evidence="1">
    <location>
        <begin position="5"/>
        <end position="24"/>
    </location>
</feature>
<dbReference type="EMBL" id="JAPAIK010000366">
    <property type="protein sequence ID" value="MCW1073608.1"/>
    <property type="molecule type" value="Genomic_DNA"/>
</dbReference>
<dbReference type="Proteomes" id="UP001208853">
    <property type="component" value="Unassembled WGS sequence"/>
</dbReference>
<accession>A0AAW5TLX2</accession>
<organism evidence="2 3">
    <name type="scientific">Streptococcus anginosus</name>
    <dbReference type="NCBI Taxonomy" id="1328"/>
    <lineage>
        <taxon>Bacteria</taxon>
        <taxon>Bacillati</taxon>
        <taxon>Bacillota</taxon>
        <taxon>Bacilli</taxon>
        <taxon>Lactobacillales</taxon>
        <taxon>Streptococcaceae</taxon>
        <taxon>Streptococcus</taxon>
        <taxon>Streptococcus anginosus group</taxon>
    </lineage>
</organism>
<feature type="non-terminal residue" evidence="2">
    <location>
        <position position="1"/>
    </location>
</feature>
<evidence type="ECO:0000256" key="1">
    <source>
        <dbReference type="SAM" id="Phobius"/>
    </source>
</evidence>
<protein>
    <recommendedName>
        <fullName evidence="4">MFS transporter</fullName>
    </recommendedName>
</protein>
<feature type="transmembrane region" description="Helical" evidence="1">
    <location>
        <begin position="64"/>
        <end position="91"/>
    </location>
</feature>
<keyword evidence="1" id="KW-1133">Transmembrane helix</keyword>
<proteinExistence type="predicted"/>
<reference evidence="2" key="1">
    <citation type="submission" date="2022-10" db="EMBL/GenBank/DDBJ databases">
        <title>Comparative genomic study of S. anginosus.</title>
        <authorList>
            <person name="Prasad A."/>
            <person name="Ene A."/>
            <person name="Jablonska S."/>
            <person name="Du J."/>
            <person name="Wolfe A.J."/>
            <person name="Putonti C."/>
        </authorList>
    </citation>
    <scope>NUCLEOTIDE SEQUENCE</scope>
    <source>
        <strain evidence="2">UMB6888</strain>
    </source>
</reference>
<comment type="caution">
    <text evidence="2">The sequence shown here is derived from an EMBL/GenBank/DDBJ whole genome shotgun (WGS) entry which is preliminary data.</text>
</comment>
<dbReference type="AlphaFoldDB" id="A0AAW5TLX2"/>
<keyword evidence="1" id="KW-0472">Membrane</keyword>
<feature type="non-terminal residue" evidence="2">
    <location>
        <position position="93"/>
    </location>
</feature>
<gene>
    <name evidence="2" type="ORF">OJ930_11570</name>
</gene>
<feature type="transmembrane region" description="Helical" evidence="1">
    <location>
        <begin position="30"/>
        <end position="52"/>
    </location>
</feature>
<evidence type="ECO:0000313" key="2">
    <source>
        <dbReference type="EMBL" id="MCW1073608.1"/>
    </source>
</evidence>
<evidence type="ECO:0008006" key="4">
    <source>
        <dbReference type="Google" id="ProtNLM"/>
    </source>
</evidence>
<name>A0AAW5TLX2_STRAP</name>